<dbReference type="InterPro" id="IPR004640">
    <property type="entry name" value="HscB"/>
</dbReference>
<sequence>MAPLSRNSGRFFSAFQRYISFTSSTQRHIHHLPFPRLTQYPSRPLRHFSATQRRHATTATASAPSPVQEPETPIFYDLFPATLPTGPPPRGGFVIDTKALRKEFLQLQARAHPDRHSGRDKAKAEGTSALINEAYNTLQDPLKRAQYLLSLRGIDVAEDERLKVEDPELLMEVLEVRENIEAAQEEVDLEGMKRKNDEHVIESEKTLEGCFQRDDIEGAKNEAVKLRYWINIKESLDRWERGEPVVLVH</sequence>
<accession>A0AAD9YWB8</accession>
<dbReference type="GO" id="GO:0001671">
    <property type="term" value="F:ATPase activator activity"/>
    <property type="evidence" value="ECO:0007669"/>
    <property type="project" value="InterPro"/>
</dbReference>
<evidence type="ECO:0000313" key="5">
    <source>
        <dbReference type="Proteomes" id="UP001276659"/>
    </source>
</evidence>
<organism evidence="4 5">
    <name type="scientific">Lepraria neglecta</name>
    <dbReference type="NCBI Taxonomy" id="209136"/>
    <lineage>
        <taxon>Eukaryota</taxon>
        <taxon>Fungi</taxon>
        <taxon>Dikarya</taxon>
        <taxon>Ascomycota</taxon>
        <taxon>Pezizomycotina</taxon>
        <taxon>Lecanoromycetes</taxon>
        <taxon>OSLEUM clade</taxon>
        <taxon>Lecanoromycetidae</taxon>
        <taxon>Lecanorales</taxon>
        <taxon>Lecanorineae</taxon>
        <taxon>Stereocaulaceae</taxon>
        <taxon>Lepraria</taxon>
    </lineage>
</organism>
<reference evidence="4" key="1">
    <citation type="submission" date="2022-11" db="EMBL/GenBank/DDBJ databases">
        <title>Chromosomal genome sequence assembly and mating type (MAT) locus characterization of the leprose asexual lichenized fungus Lepraria neglecta (Nyl.) Erichsen.</title>
        <authorList>
            <person name="Allen J.L."/>
            <person name="Pfeffer B."/>
        </authorList>
    </citation>
    <scope>NUCLEOTIDE SEQUENCE</scope>
    <source>
        <strain evidence="4">Allen 5258</strain>
    </source>
</reference>
<name>A0AAD9YWB8_9LECA</name>
<comment type="caution">
    <text evidence="4">The sequence shown here is derived from an EMBL/GenBank/DDBJ whole genome shotgun (WGS) entry which is preliminary data.</text>
</comment>
<dbReference type="InterPro" id="IPR009073">
    <property type="entry name" value="HscB_oligo_C"/>
</dbReference>
<dbReference type="InterPro" id="IPR036386">
    <property type="entry name" value="HscB_C_sf"/>
</dbReference>
<dbReference type="Gene3D" id="1.10.287.110">
    <property type="entry name" value="DnaJ domain"/>
    <property type="match status" value="1"/>
</dbReference>
<dbReference type="GO" id="GO:0044571">
    <property type="term" value="P:[2Fe-2S] cluster assembly"/>
    <property type="evidence" value="ECO:0007669"/>
    <property type="project" value="InterPro"/>
</dbReference>
<protein>
    <recommendedName>
        <fullName evidence="3">J domain-containing protein</fullName>
    </recommendedName>
</protein>
<dbReference type="NCBIfam" id="TIGR00714">
    <property type="entry name" value="hscB"/>
    <property type="match status" value="1"/>
</dbReference>
<gene>
    <name evidence="4" type="ORF">OEA41_010306</name>
</gene>
<keyword evidence="5" id="KW-1185">Reference proteome</keyword>
<comment type="similarity">
    <text evidence="1">Belongs to the HscB family.</text>
</comment>
<evidence type="ECO:0000256" key="2">
    <source>
        <dbReference type="ARBA" id="ARBA00023186"/>
    </source>
</evidence>
<feature type="domain" description="J" evidence="3">
    <location>
        <begin position="74"/>
        <end position="151"/>
    </location>
</feature>
<proteinExistence type="inferred from homology"/>
<dbReference type="InterPro" id="IPR001623">
    <property type="entry name" value="DnaJ_domain"/>
</dbReference>
<dbReference type="PROSITE" id="PS50076">
    <property type="entry name" value="DNAJ_2"/>
    <property type="match status" value="1"/>
</dbReference>
<evidence type="ECO:0000256" key="1">
    <source>
        <dbReference type="ARBA" id="ARBA00010476"/>
    </source>
</evidence>
<dbReference type="SUPFAM" id="SSF46565">
    <property type="entry name" value="Chaperone J-domain"/>
    <property type="match status" value="1"/>
</dbReference>
<dbReference type="InterPro" id="IPR036869">
    <property type="entry name" value="J_dom_sf"/>
</dbReference>
<evidence type="ECO:0000259" key="3">
    <source>
        <dbReference type="PROSITE" id="PS50076"/>
    </source>
</evidence>
<dbReference type="GO" id="GO:0051087">
    <property type="term" value="F:protein-folding chaperone binding"/>
    <property type="evidence" value="ECO:0007669"/>
    <property type="project" value="InterPro"/>
</dbReference>
<dbReference type="SUPFAM" id="SSF47144">
    <property type="entry name" value="HSC20 (HSCB), C-terminal oligomerisation domain"/>
    <property type="match status" value="1"/>
</dbReference>
<dbReference type="GO" id="GO:0051259">
    <property type="term" value="P:protein complex oligomerization"/>
    <property type="evidence" value="ECO:0007669"/>
    <property type="project" value="InterPro"/>
</dbReference>
<dbReference type="CDD" id="cd06257">
    <property type="entry name" value="DnaJ"/>
    <property type="match status" value="1"/>
</dbReference>
<dbReference type="GO" id="GO:0005739">
    <property type="term" value="C:mitochondrion"/>
    <property type="evidence" value="ECO:0007669"/>
    <property type="project" value="TreeGrafter"/>
</dbReference>
<evidence type="ECO:0000313" key="4">
    <source>
        <dbReference type="EMBL" id="KAK3167180.1"/>
    </source>
</evidence>
<dbReference type="PANTHER" id="PTHR14021:SF15">
    <property type="entry name" value="IRON-SULFUR CLUSTER CO-CHAPERONE PROTEIN HSCB"/>
    <property type="match status" value="1"/>
</dbReference>
<dbReference type="Pfam" id="PF07743">
    <property type="entry name" value="HSCB_C"/>
    <property type="match status" value="1"/>
</dbReference>
<dbReference type="Proteomes" id="UP001276659">
    <property type="component" value="Unassembled WGS sequence"/>
</dbReference>
<dbReference type="Pfam" id="PF00226">
    <property type="entry name" value="DnaJ"/>
    <property type="match status" value="1"/>
</dbReference>
<dbReference type="AlphaFoldDB" id="A0AAD9YWB8"/>
<dbReference type="EMBL" id="JASNWA010000011">
    <property type="protein sequence ID" value="KAK3167180.1"/>
    <property type="molecule type" value="Genomic_DNA"/>
</dbReference>
<dbReference type="SMART" id="SM00271">
    <property type="entry name" value="DnaJ"/>
    <property type="match status" value="1"/>
</dbReference>
<keyword evidence="2" id="KW-0143">Chaperone</keyword>
<dbReference type="Gene3D" id="1.20.1280.20">
    <property type="entry name" value="HscB, C-terminal domain"/>
    <property type="match status" value="1"/>
</dbReference>
<dbReference type="PANTHER" id="PTHR14021">
    <property type="entry name" value="IRON-SULFUR CLUSTER CO-CHAPERONE PROTEIN HSCB"/>
    <property type="match status" value="1"/>
</dbReference>